<reference evidence="1 2" key="1">
    <citation type="journal article" date="2023" name="Int. J. Syst. Evol. Microbiol.">
        <title>Methylocystis iwaonis sp. nov., a type II methane-oxidizing bacterium from surface soil of a rice paddy field in Japan, and emended description of the genus Methylocystis (ex Whittenbury et al. 1970) Bowman et al. 1993.</title>
        <authorList>
            <person name="Kaise H."/>
            <person name="Sawadogo J.B."/>
            <person name="Alam M.S."/>
            <person name="Ueno C."/>
            <person name="Dianou D."/>
            <person name="Shinjo R."/>
            <person name="Asakawa S."/>
        </authorList>
    </citation>
    <scope>NUCLEOTIDE SEQUENCE [LARGE SCALE GENOMIC DNA]</scope>
    <source>
        <strain evidence="1 2">SS37A-Re</strain>
    </source>
</reference>
<keyword evidence="2" id="KW-1185">Reference proteome</keyword>
<proteinExistence type="predicted"/>
<name>A0ABM8EB60_9HYPH</name>
<protein>
    <recommendedName>
        <fullName evidence="3">Growth inhibitor PemK</fullName>
    </recommendedName>
</protein>
<accession>A0ABM8EB60</accession>
<sequence>MSWPAPQPGLLIRYSYLWAREAREGREEGAKDRPCAVVLVLLREGGKAPLVRVLPVTHTAPMNPDDGLEIPLATKQRLGLDSARSWVVLTEANDFVWPGPDLRPAVRGDPASVVYGMLPPGFMRVLRERLVARWRTVRAKSVPRGE</sequence>
<dbReference type="RefSeq" id="WP_281928621.1">
    <property type="nucleotide sequence ID" value="NZ_AP027142.1"/>
</dbReference>
<evidence type="ECO:0000313" key="2">
    <source>
        <dbReference type="Proteomes" id="UP001317629"/>
    </source>
</evidence>
<dbReference type="EMBL" id="AP027142">
    <property type="protein sequence ID" value="BDV35233.1"/>
    <property type="molecule type" value="Genomic_DNA"/>
</dbReference>
<organism evidence="1 2">
    <name type="scientific">Methylocystis iwaonis</name>
    <dbReference type="NCBI Taxonomy" id="2885079"/>
    <lineage>
        <taxon>Bacteria</taxon>
        <taxon>Pseudomonadati</taxon>
        <taxon>Pseudomonadota</taxon>
        <taxon>Alphaproteobacteria</taxon>
        <taxon>Hyphomicrobiales</taxon>
        <taxon>Methylocystaceae</taxon>
        <taxon>Methylocystis</taxon>
    </lineage>
</organism>
<evidence type="ECO:0008006" key="3">
    <source>
        <dbReference type="Google" id="ProtNLM"/>
    </source>
</evidence>
<dbReference type="Proteomes" id="UP001317629">
    <property type="component" value="Chromosome"/>
</dbReference>
<gene>
    <name evidence="1" type="ORF">SS37A_27620</name>
</gene>
<evidence type="ECO:0000313" key="1">
    <source>
        <dbReference type="EMBL" id="BDV35233.1"/>
    </source>
</evidence>